<gene>
    <name evidence="3" type="ORF">D1970_20405</name>
</gene>
<evidence type="ECO:0000313" key="3">
    <source>
        <dbReference type="EMBL" id="RID81933.1"/>
    </source>
</evidence>
<evidence type="ECO:0000313" key="4">
    <source>
        <dbReference type="Proteomes" id="UP000265816"/>
    </source>
</evidence>
<evidence type="ECO:0000259" key="2">
    <source>
        <dbReference type="Pfam" id="PF13702"/>
    </source>
</evidence>
<keyword evidence="4" id="KW-1185">Reference proteome</keyword>
<dbReference type="CDD" id="cd16891">
    <property type="entry name" value="CwlT-like"/>
    <property type="match status" value="1"/>
</dbReference>
<accession>A0A398B226</accession>
<dbReference type="InterPro" id="IPR023346">
    <property type="entry name" value="Lysozyme-like_dom_sf"/>
</dbReference>
<evidence type="ECO:0000256" key="1">
    <source>
        <dbReference type="SAM" id="MobiDB-lite"/>
    </source>
</evidence>
<name>A0A398B226_9BACI</name>
<comment type="caution">
    <text evidence="3">The sequence shown here is derived from an EMBL/GenBank/DDBJ whole genome shotgun (WGS) entry which is preliminary data.</text>
</comment>
<reference evidence="3 4" key="1">
    <citation type="submission" date="2018-08" db="EMBL/GenBank/DDBJ databases">
        <title>Bacillus jemisoniae sp. nov., Bacillus chryseoplanitiae sp. nov., Bacillus resnikiae sp. nov., and Bacillus frankliniae sp. nov., isolated from Viking spacecraft and associated surfaces.</title>
        <authorList>
            <person name="Seuylemezian A."/>
            <person name="Vaishampayan P."/>
        </authorList>
    </citation>
    <scope>NUCLEOTIDE SEQUENCE [LARGE SCALE GENOMIC DNA]</scope>
    <source>
        <strain evidence="3 4">JJ-247</strain>
    </source>
</reference>
<dbReference type="Proteomes" id="UP000265816">
    <property type="component" value="Unassembled WGS sequence"/>
</dbReference>
<dbReference type="SUPFAM" id="SSF53955">
    <property type="entry name" value="Lysozyme-like"/>
    <property type="match status" value="1"/>
</dbReference>
<dbReference type="OrthoDB" id="9813368at2"/>
<organism evidence="3 4">
    <name type="scientific">Mesobacillus zeae</name>
    <dbReference type="NCBI Taxonomy" id="1917180"/>
    <lineage>
        <taxon>Bacteria</taxon>
        <taxon>Bacillati</taxon>
        <taxon>Bacillota</taxon>
        <taxon>Bacilli</taxon>
        <taxon>Bacillales</taxon>
        <taxon>Bacillaceae</taxon>
        <taxon>Mesobacillus</taxon>
    </lineage>
</organism>
<dbReference type="AlphaFoldDB" id="A0A398B226"/>
<dbReference type="RefSeq" id="WP_119114693.1">
    <property type="nucleotide sequence ID" value="NZ_CBCSEO010000002.1"/>
</dbReference>
<feature type="region of interest" description="Disordered" evidence="1">
    <location>
        <begin position="87"/>
        <end position="107"/>
    </location>
</feature>
<proteinExistence type="predicted"/>
<dbReference type="EMBL" id="QWVT01000045">
    <property type="protein sequence ID" value="RID81933.1"/>
    <property type="molecule type" value="Genomic_DNA"/>
</dbReference>
<feature type="domain" description="CwlT-like lysozyme" evidence="2">
    <location>
        <begin position="53"/>
        <end position="206"/>
    </location>
</feature>
<sequence>MKRKKNKKRRIKRNFKLVLLLFIAVIAAFVIDQISENRLRDQAITIIQSYPSPEVEEYTPVIQKELDVVELGQYTAVVAAIMQQETRGKGGDPMQASESVGLPPNSIQDPERSIEIGVKHFERTVKYGNEKKVDFPTIIQAYNMGTGYIDYVAGKGGKHSEDVAKEFSALQVKKNPEKYNCGGDTNNFRSPYCYGDFTYATKVLKNIEVLTAKNHDIDFESSDKSGS</sequence>
<dbReference type="Pfam" id="PF13702">
    <property type="entry name" value="Lysozyme_like"/>
    <property type="match status" value="1"/>
</dbReference>
<protein>
    <recommendedName>
        <fullName evidence="2">CwlT-like lysozyme domain-containing protein</fullName>
    </recommendedName>
</protein>
<dbReference type="InterPro" id="IPR047194">
    <property type="entry name" value="CwlT-like_lysozyme"/>
</dbReference>
<dbReference type="Gene3D" id="1.10.530.10">
    <property type="match status" value="1"/>
</dbReference>